<accession>A0A1F6NJZ0</accession>
<dbReference type="Pfam" id="PF13310">
    <property type="entry name" value="Virulence_RhuM"/>
    <property type="match status" value="1"/>
</dbReference>
<dbReference type="PANTHER" id="PTHR35810:SF1">
    <property type="entry name" value="CYTOPLASMIC PROTEIN"/>
    <property type="match status" value="1"/>
</dbReference>
<dbReference type="InterPro" id="IPR053737">
    <property type="entry name" value="Type_II_TA_Toxin"/>
</dbReference>
<dbReference type="Proteomes" id="UP000177803">
    <property type="component" value="Unassembled WGS sequence"/>
</dbReference>
<evidence type="ECO:0000313" key="3">
    <source>
        <dbReference type="EMBL" id="OGH84189.1"/>
    </source>
</evidence>
<reference evidence="3 4" key="1">
    <citation type="journal article" date="2016" name="Nat. Commun.">
        <title>Thousands of microbial genomes shed light on interconnected biogeochemical processes in an aquifer system.</title>
        <authorList>
            <person name="Anantharaman K."/>
            <person name="Brown C.T."/>
            <person name="Hug L.A."/>
            <person name="Sharon I."/>
            <person name="Castelle C.J."/>
            <person name="Probst A.J."/>
            <person name="Thomas B.C."/>
            <person name="Singh A."/>
            <person name="Wilkins M.J."/>
            <person name="Karaoz U."/>
            <person name="Brodie E.L."/>
            <person name="Williams K.H."/>
            <person name="Hubbard S.S."/>
            <person name="Banfield J.F."/>
        </authorList>
    </citation>
    <scope>NUCLEOTIDE SEQUENCE [LARGE SCALE GENOMIC DNA]</scope>
</reference>
<dbReference type="Pfam" id="PF02661">
    <property type="entry name" value="Fic"/>
    <property type="match status" value="1"/>
</dbReference>
<dbReference type="PANTHER" id="PTHR35810">
    <property type="entry name" value="CYTOPLASMIC PROTEIN-RELATED"/>
    <property type="match status" value="1"/>
</dbReference>
<dbReference type="InterPro" id="IPR003812">
    <property type="entry name" value="Fido"/>
</dbReference>
<dbReference type="AlphaFoldDB" id="A0A1F6NJZ0"/>
<evidence type="ECO:0000256" key="1">
    <source>
        <dbReference type="SAM" id="Coils"/>
    </source>
</evidence>
<proteinExistence type="predicted"/>
<feature type="domain" description="Fido" evidence="2">
    <location>
        <begin position="196"/>
        <end position="327"/>
    </location>
</feature>
<sequence>MEDKNTNLVIYTTPQKDVTIPVQIDRDTVWLSQKQMAELFQKDRKTITEHIGNVFKEGELAKNSVCRNFQHTATDGKTYDVALYNLDVIISVGYRVKSQNGTRFRIWATSVLRDHILKGFTINQNRIKQNSELKLKELEAAIKLFKTAIDKKQLNQSESDGLLRVITDYANSWVLLQKYDEGKLKLVGGSKKGNVFAFETVVEMIEQLKNDLAKKREASELFGAQRGHALQSIVGSIAQSFGGKDLYGSVEEKAANFLYLLIKDHPFSDGNKRIGSFLFIAFLAKNRCLTNKKGERKINDNALVALALLVAESDPKEKEIMIALITNLLKD</sequence>
<dbReference type="InterPro" id="IPR036597">
    <property type="entry name" value="Fido-like_dom_sf"/>
</dbReference>
<keyword evidence="1" id="KW-0175">Coiled coil</keyword>
<dbReference type="SUPFAM" id="SSF140931">
    <property type="entry name" value="Fic-like"/>
    <property type="match status" value="1"/>
</dbReference>
<evidence type="ECO:0000313" key="4">
    <source>
        <dbReference type="Proteomes" id="UP000177803"/>
    </source>
</evidence>
<organism evidence="3 4">
    <name type="scientific">Candidatus Magasanikbacteria bacterium RIFOXYA2_FULL_44_8</name>
    <dbReference type="NCBI Taxonomy" id="1798696"/>
    <lineage>
        <taxon>Bacteria</taxon>
        <taxon>Candidatus Magasanikiibacteriota</taxon>
    </lineage>
</organism>
<protein>
    <recommendedName>
        <fullName evidence="2">Fido domain-containing protein</fullName>
    </recommendedName>
</protein>
<feature type="coiled-coil region" evidence="1">
    <location>
        <begin position="128"/>
        <end position="155"/>
    </location>
</feature>
<dbReference type="EMBL" id="MFQR01000040">
    <property type="protein sequence ID" value="OGH84189.1"/>
    <property type="molecule type" value="Genomic_DNA"/>
</dbReference>
<dbReference type="Gene3D" id="1.20.120.1870">
    <property type="entry name" value="Fic/DOC protein, Fido domain"/>
    <property type="match status" value="1"/>
</dbReference>
<dbReference type="InterPro" id="IPR011204">
    <property type="entry name" value="Virulence_RhuM-like"/>
</dbReference>
<comment type="caution">
    <text evidence="3">The sequence shown here is derived from an EMBL/GenBank/DDBJ whole genome shotgun (WGS) entry which is preliminary data.</text>
</comment>
<gene>
    <name evidence="3" type="ORF">A2261_00165</name>
</gene>
<name>A0A1F6NJZ0_9BACT</name>
<evidence type="ECO:0000259" key="2">
    <source>
        <dbReference type="PROSITE" id="PS51459"/>
    </source>
</evidence>
<dbReference type="PROSITE" id="PS51459">
    <property type="entry name" value="FIDO"/>
    <property type="match status" value="1"/>
</dbReference>